<reference evidence="2 3" key="1">
    <citation type="submission" date="2023-12" db="EMBL/GenBank/DDBJ databases">
        <title>Description of new species of Mycobacterium terrae complex isolated from sewage at the Sao Paulo Zoological Park Foundation in Brazil.</title>
        <authorList>
            <person name="Romagnoli C.L."/>
            <person name="Conceicao E.C."/>
            <person name="Machado E."/>
            <person name="Barreto L.B.P.F."/>
            <person name="Sharma A."/>
            <person name="Silva N.M."/>
            <person name="Marques L.E."/>
            <person name="Juliana M.A."/>
            <person name="Lourenco M.C.S."/>
            <person name="Digiampietri L.A."/>
            <person name="Suffys P.N."/>
            <person name="Viana-Niero C."/>
        </authorList>
    </citation>
    <scope>NUCLEOTIDE SEQUENCE [LARGE SCALE GENOMIC DNA]</scope>
    <source>
        <strain evidence="2 3">MYC340</strain>
    </source>
</reference>
<proteinExistence type="predicted"/>
<protein>
    <submittedName>
        <fullName evidence="2">MCE family protein</fullName>
    </submittedName>
</protein>
<organism evidence="2 3">
    <name type="scientific">[Mycobacterium] nativiensis</name>
    <dbReference type="NCBI Taxonomy" id="2855503"/>
    <lineage>
        <taxon>Bacteria</taxon>
        <taxon>Bacillati</taxon>
        <taxon>Actinomycetota</taxon>
        <taxon>Actinomycetes</taxon>
        <taxon>Mycobacteriales</taxon>
        <taxon>Mycobacteriaceae</taxon>
        <taxon>Mycolicibacter</taxon>
    </lineage>
</organism>
<comment type="caution">
    <text evidence="2">The sequence shown here is derived from an EMBL/GenBank/DDBJ whole genome shotgun (WGS) entry which is preliminary data.</text>
</comment>
<sequence length="378" mass="40501">MTLLNTSAESEARLLAKVGAVVVLSVVIATILYLVAEPFTGKPVDQISVAIETPYVGQGVVKGTSVIMHGVKVGQVTAISSRPGGGVRLQTDLHAAPIAGLTDTMGVDFRPANYFGVTGINLIPGENGQPLRDGASVSATPAGNFTLQAMLYRLGQLSHQVINQRLISVVERGTRYTDALNPLLETMITVATSVTDVQTASTQRLLRNTTGITIAIPGLIDGLINTGDLFLHSKEGVGFNADEDAKSNPYLSSYDDTLLEYYNTTRMLVESDPDKVAFGRLDEFLAGAEEDLFYPIGKLEGSHIYELYPVVEEARILVDLVPQLIRPPEIADTLRELRSRLERMYAGSGDQRALQLRIILDELPGVAAPLSLALGGAG</sequence>
<feature type="transmembrane region" description="Helical" evidence="1">
    <location>
        <begin position="14"/>
        <end position="36"/>
    </location>
</feature>
<gene>
    <name evidence="2" type="ORF">KV113_21170</name>
</gene>
<keyword evidence="3" id="KW-1185">Reference proteome</keyword>
<name>A0ABU5Y1D0_9MYCO</name>
<accession>A0ABU5Y1D0</accession>
<dbReference type="RefSeq" id="WP_224972918.1">
    <property type="nucleotide sequence ID" value="NZ_JAYJJU010000025.1"/>
</dbReference>
<evidence type="ECO:0000313" key="2">
    <source>
        <dbReference type="EMBL" id="MEB3034052.1"/>
    </source>
</evidence>
<dbReference type="Proteomes" id="UP001298593">
    <property type="component" value="Unassembled WGS sequence"/>
</dbReference>
<keyword evidence="1" id="KW-1133">Transmembrane helix</keyword>
<evidence type="ECO:0000313" key="3">
    <source>
        <dbReference type="Proteomes" id="UP001298593"/>
    </source>
</evidence>
<evidence type="ECO:0000256" key="1">
    <source>
        <dbReference type="SAM" id="Phobius"/>
    </source>
</evidence>
<dbReference type="EMBL" id="JAYJJU010000025">
    <property type="protein sequence ID" value="MEB3034052.1"/>
    <property type="molecule type" value="Genomic_DNA"/>
</dbReference>
<keyword evidence="1" id="KW-0812">Transmembrane</keyword>
<keyword evidence="1" id="KW-0472">Membrane</keyword>